<sequence>MTGIEMVVGIDLGGTKIAGVLTSPSGKILMDVNIPTEAKKGKKQVIHNIKKAIHMLMQSRKVKLKAIGIGAPGPILFEKGIVIDAPNLPGWNKVHLKEILEKEFKTDVFVDNDANCAALAEAWFGAGKEAHNFIYMTVSTGIGGGIIIDKKLYHGAIGSAGEFGHVIIDPNGAKCGCGNTGCLEAMASGTALKNLLGMDALSAELAARQGDKKAQAAIAEIAHYLAIGIGNLVNIFNPEMVVIGGGLSNMRELLFNPIRQEFKNYALKLPARSVKIVKAKLGTKAGMLGAAALCL</sequence>
<proteinExistence type="inferred from homology"/>
<comment type="caution">
    <text evidence="2">The sequence shown here is derived from an EMBL/GenBank/DDBJ whole genome shotgun (WGS) entry which is preliminary data.</text>
</comment>
<dbReference type="CDD" id="cd24068">
    <property type="entry name" value="ASKHA_NBD_ROK_FnNanK-like"/>
    <property type="match status" value="1"/>
</dbReference>
<evidence type="ECO:0000313" key="2">
    <source>
        <dbReference type="EMBL" id="OGC32482.1"/>
    </source>
</evidence>
<dbReference type="Pfam" id="PF00480">
    <property type="entry name" value="ROK"/>
    <property type="match status" value="1"/>
</dbReference>
<dbReference type="AlphaFoldDB" id="A0A1F4TID6"/>
<comment type="similarity">
    <text evidence="1">Belongs to the ROK (NagC/XylR) family.</text>
</comment>
<dbReference type="InterPro" id="IPR043129">
    <property type="entry name" value="ATPase_NBD"/>
</dbReference>
<organism evidence="2 3">
    <name type="scientific">candidate division WOR-1 bacterium RIFOXYC2_FULL_41_25</name>
    <dbReference type="NCBI Taxonomy" id="1802586"/>
    <lineage>
        <taxon>Bacteria</taxon>
        <taxon>Bacillati</taxon>
        <taxon>Saganbacteria</taxon>
    </lineage>
</organism>
<dbReference type="Gene3D" id="3.30.420.40">
    <property type="match status" value="2"/>
</dbReference>
<evidence type="ECO:0000256" key="1">
    <source>
        <dbReference type="ARBA" id="ARBA00006479"/>
    </source>
</evidence>
<dbReference type="PANTHER" id="PTHR18964">
    <property type="entry name" value="ROK (REPRESSOR, ORF, KINASE) FAMILY"/>
    <property type="match status" value="1"/>
</dbReference>
<dbReference type="PROSITE" id="PS01125">
    <property type="entry name" value="ROK"/>
    <property type="match status" value="1"/>
</dbReference>
<dbReference type="InterPro" id="IPR049874">
    <property type="entry name" value="ROK_cs"/>
</dbReference>
<dbReference type="Proteomes" id="UP000177309">
    <property type="component" value="Unassembled WGS sequence"/>
</dbReference>
<evidence type="ECO:0000313" key="3">
    <source>
        <dbReference type="Proteomes" id="UP000177309"/>
    </source>
</evidence>
<evidence type="ECO:0008006" key="4">
    <source>
        <dbReference type="Google" id="ProtNLM"/>
    </source>
</evidence>
<gene>
    <name evidence="2" type="ORF">A2462_00250</name>
</gene>
<dbReference type="InterPro" id="IPR000600">
    <property type="entry name" value="ROK"/>
</dbReference>
<dbReference type="EMBL" id="MEUI01000050">
    <property type="protein sequence ID" value="OGC32482.1"/>
    <property type="molecule type" value="Genomic_DNA"/>
</dbReference>
<dbReference type="PANTHER" id="PTHR18964:SF149">
    <property type="entry name" value="BIFUNCTIONAL UDP-N-ACETYLGLUCOSAMINE 2-EPIMERASE_N-ACETYLMANNOSAMINE KINASE"/>
    <property type="match status" value="1"/>
</dbReference>
<protein>
    <recommendedName>
        <fullName evidence="4">Transcriptional regulator</fullName>
    </recommendedName>
</protein>
<reference evidence="2 3" key="1">
    <citation type="journal article" date="2016" name="Nat. Commun.">
        <title>Thousands of microbial genomes shed light on interconnected biogeochemical processes in an aquifer system.</title>
        <authorList>
            <person name="Anantharaman K."/>
            <person name="Brown C.T."/>
            <person name="Hug L.A."/>
            <person name="Sharon I."/>
            <person name="Castelle C.J."/>
            <person name="Probst A.J."/>
            <person name="Thomas B.C."/>
            <person name="Singh A."/>
            <person name="Wilkins M.J."/>
            <person name="Karaoz U."/>
            <person name="Brodie E.L."/>
            <person name="Williams K.H."/>
            <person name="Hubbard S.S."/>
            <person name="Banfield J.F."/>
        </authorList>
    </citation>
    <scope>NUCLEOTIDE SEQUENCE [LARGE SCALE GENOMIC DNA]</scope>
</reference>
<accession>A0A1F4TID6</accession>
<dbReference type="SUPFAM" id="SSF53067">
    <property type="entry name" value="Actin-like ATPase domain"/>
    <property type="match status" value="1"/>
</dbReference>
<name>A0A1F4TID6_UNCSA</name>